<keyword evidence="9" id="KW-1185">Reference proteome</keyword>
<evidence type="ECO:0000256" key="4">
    <source>
        <dbReference type="ARBA" id="ARBA00023180"/>
    </source>
</evidence>
<dbReference type="InterPro" id="IPR015816">
    <property type="entry name" value="Vitellinogen_b-sht_N"/>
</dbReference>
<dbReference type="InterPro" id="IPR050733">
    <property type="entry name" value="Vitellogenin/Apolipophorin"/>
</dbReference>
<dbReference type="PANTHER" id="PTHR23345">
    <property type="entry name" value="VITELLOGENIN-RELATED"/>
    <property type="match status" value="1"/>
</dbReference>
<dbReference type="GO" id="GO:0005319">
    <property type="term" value="F:lipid transporter activity"/>
    <property type="evidence" value="ECO:0007669"/>
    <property type="project" value="InterPro"/>
</dbReference>
<dbReference type="Pfam" id="PF01347">
    <property type="entry name" value="Vitellogenin_N"/>
    <property type="match status" value="1"/>
</dbReference>
<evidence type="ECO:0000313" key="8">
    <source>
        <dbReference type="EMBL" id="KAF8784739.1"/>
    </source>
</evidence>
<evidence type="ECO:0000256" key="2">
    <source>
        <dbReference type="ARBA" id="ARBA00022761"/>
    </source>
</evidence>
<dbReference type="GO" id="GO:0045735">
    <property type="term" value="F:nutrient reservoir activity"/>
    <property type="evidence" value="ECO:0007669"/>
    <property type="project" value="UniProtKB-KW"/>
</dbReference>
<dbReference type="SMART" id="SM00638">
    <property type="entry name" value="LPD_N"/>
    <property type="match status" value="1"/>
</dbReference>
<keyword evidence="2" id="KW-0758">Storage protein</keyword>
<keyword evidence="3 5" id="KW-1015">Disulfide bond</keyword>
<dbReference type="InterPro" id="IPR015817">
    <property type="entry name" value="Vitellinogen_open_b-sht_sub1"/>
</dbReference>
<comment type="caution">
    <text evidence="8">The sequence shown here is derived from an EMBL/GenBank/DDBJ whole genome shotgun (WGS) entry which is preliminary data.</text>
</comment>
<dbReference type="InterPro" id="IPR015255">
    <property type="entry name" value="Vitellinogen_open_b-sht"/>
</dbReference>
<accession>A0A8T0F5Q6</accession>
<reference evidence="8" key="2">
    <citation type="submission" date="2020-06" db="EMBL/GenBank/DDBJ databases">
        <authorList>
            <person name="Sheffer M."/>
        </authorList>
    </citation>
    <scope>NUCLEOTIDE SEQUENCE</scope>
</reference>
<dbReference type="SUPFAM" id="SSF56968">
    <property type="entry name" value="Lipovitellin-phosvitin complex, beta-sheet shell regions"/>
    <property type="match status" value="2"/>
</dbReference>
<feature type="signal peptide" evidence="6">
    <location>
        <begin position="1"/>
        <end position="17"/>
    </location>
</feature>
<sequence>MGLRLLALACLAGAAFAGPYPRDGKNECARECNPSSNPKFDWKVGEAYAYHFQSENNVTYTGSQTQKSSVEGTLEYHIISPCQHVLKMRNIRLNQKLTSEEKEDLKKKLEIPLPFAINDQEVQHICPGSEENTQSLNIKKAMISSFINSMSRLDTPEEVETHDSLGSCKTKYTPSYDQGLVITKEKDLKSCTNRHTLHTPLLTTKFPSSLIFENDRLVCKQYIGDKILKRVECNETERMKPPMKEKSSWIEFSSNLEITFLERKSAELFQTSEDSTQEELLFGIEETRKGDSHGKDVENILVKLCSKNIRVVDVSVSSDFIRLGQLAKSLSYKEFDRIYESLKNGKICSSKKVKDLFVDTLPMTGTNDAVKFMVKLIENQEITGIKAKLWPASFALIRKPTKEMVSSVIPLVKRDSSSPVILGVSAMIHRICSAEDCKRVSSVNQVVSVFNEHIGENCSSDDDDKVLSALKAFGNMGYHGKARRNIIACAQDNSKSIRLRLAAIDAFRRIDEKRPDEFITMYSNKNEDYEVRIAVFASVFAHADHEQFQKIKETVDSESNPQVGAYVSSCITNLKKTTKPTKQKVKKLFQNFDIQPPKFKYWENSKNIEVAGFSKILKVGGGIEADIIHSPDSKIPRSVSTRFDIDVFDNHVNLLEFGIRAEGIEKLVAKIIGSKDSLPKESSWDLFSPKRLTGDTDAEVSGFFRILNTEILDMSASDLSGIGEMIRIADMMNSMAQDKSADFSHSFIFMNSKLVIPSVTGRSYSIDFTGSSTVGVTAKSKADIWSLPRNADVHLHFQPSVNVEISTTVGIQSSKQRPDIKLLTRMHMESDMEAKLHVKDGHVAIASLSLPSENIMMGKISTDVLNVDEDHNEKRIYDKIQTKVDHCITKLHKPLGITACAKLEVPKPLMTNSFPYVLPFANGEFAVKKSDNSFNSYVMHLEIPKHRGSQMKYKASLDTPGSKISRRFAADLDLRHHADHRQFSIELTTPFITAGASGSFTKNDKLIQGTLELHSDSKQVISTNLTTELISSSRSRKIYQISAVASYRDLEPVKIDGSLTFIKGRKHHLGFDFKMNKPNSKPIALKGTIMKEGNMELSSKSEWKLSTEASFNSPIGDMKISSTVDKRSKQLQAMSVNLGMDYKMIGGKEYSASLVGTSQMSSRKINTNVKLETTQYPEVNWYLNWDMQRESTDSIKNNLTLKYGQNPEKNYINLKQVSRLPPSGRGENMAAIEIPQLNVNYEVSVKHNLEMGATPRFQVDADLLYNQDKRVKGLIDLKYQSKAPLKASGKFELKHAGGHYIYEDEIVERSDNVIEGKSRFQYEEGKVIQLKYNYKRLSDDSKLHHEIESSLQTPSSPSPLRSNARFKLDSDSLTLEGNIGSKYLLQAHLNQSETDLHVKHPSIEGMFKINNGLLVKNLSLDLRLKSKNPRHIKASLITEMSENKKGFHFVIIPDVDHDNESKILAYTEVEISKTPRGDTYKSSSKLKIFKFVNISLSESGDLSVIGDQEFTLEYSSVDTNPVKIQFKSKTGNETAASLILVSINNFEFAKMQLDAGWKEEPNKRELLVNGSLTSPSHSFQPIDVHLAQRVTRYRHSTIIKSLFNLKIRENIYKAEWNSDLQPNGIELKAAVQTPHENYEKQAFGISVQRSGYGILSSMNIEIPNNKGIFIATEIIKKNDELSATCKISTPIKEIRDIQLKLTVDNHRSKKSLKSYIDVNSKRISEIQANIKSSSQETEAEGSIKIINLPNIKFQEFHIKFRSTKSSASVSGSAHVAGKNGFLFSSEIKKEDNIMSATTMISSPYKNLKDAKIYISIDNQSAKRNVVCYIDANGERKGEVELSITSSNQIIEIKGRVKSIRIPEISANVKYEKTGESFAIFTNIVKDKSPLFSTSFNRFSHSGSEKLLMKATSFEKIILDLEVSKDESRDDSKKLSFKVSGEFPAVSVTLSRNYNDPTSMSTELSACQEGHQMKCYMLKSYQKNVLNSDNNRFYQKLTMDLEKSVGGSYAEAIGSLQIVVNQDKYDSGSKLIFQSKDKKLGYEMKLHKRQHQDDHHSFDTYIFLPQRTSRFTASFLQNSHQMRLEFGAVPNTEDPNSKFGFDMRKEVKPESKDISGYIKMDHPTRSEPFLFTYKLEQVDKTFVKGKMLLHYSTTYGKTLIFEIDPNLVQETYGIRSMVYKLYTQDKSLDAHLKLIKQNSKQEDKIGYEWKYISGGDEKMGGAIATLYDKKAGKPKSLKIQYYSPSTDYEVLGSIAQAPEDASVSLVSRGQKMKELRIKTSDSCLNIEINHSGPIMNGSLCVNKREGDTVHLVKADVYCRRQKCLDARLYLDPQKPEFVSMALKWEKQNILRSLRKTTGYDDIFQDSTFTKIVQELKHKIVQTKRDILSSFHEKLRRGINKIEEIKEEIIRKVKRISRWQFEVIDEHMQSYTDFVKSFFRYIVELLPLDYIKEQVIGPLREALMCFYQEYTKLIWEHIPQFLKLIADVTRSQFEHCLKKYCIEGTFCNDFLHNYDQHGIQAAQDVVQRRISKVLEYLKSHLPPISLVEFIRIIHSEVARRRKEIESMFGKFIGDKIISRIGDYGKRIEMRLRQKLIDDMDKIINFINQIFTDDEDFKMAKSLATKAKKKLTDMWKNREEIAESSLQSVKEDIKENAKKLIQAHVQVQKFDTKAGEVQFSFRQPLGAVEVEILKNELRAINRQLEEYLRN</sequence>
<dbReference type="InterPro" id="IPR001747">
    <property type="entry name" value="Vitellogenin_N"/>
</dbReference>
<dbReference type="PROSITE" id="PS51211">
    <property type="entry name" value="VITELLOGENIN"/>
    <property type="match status" value="1"/>
</dbReference>
<dbReference type="SUPFAM" id="SSF48431">
    <property type="entry name" value="Lipovitellin-phosvitin complex, superhelical domain"/>
    <property type="match status" value="1"/>
</dbReference>
<dbReference type="EMBL" id="JABXBU010000030">
    <property type="protein sequence ID" value="KAF8784739.1"/>
    <property type="molecule type" value="Genomic_DNA"/>
</dbReference>
<keyword evidence="4" id="KW-0325">Glycoprotein</keyword>
<dbReference type="PANTHER" id="PTHR23345:SF15">
    <property type="entry name" value="VITELLOGENIN 1-RELATED"/>
    <property type="match status" value="1"/>
</dbReference>
<dbReference type="Proteomes" id="UP000807504">
    <property type="component" value="Unassembled WGS sequence"/>
</dbReference>
<evidence type="ECO:0000256" key="1">
    <source>
        <dbReference type="ARBA" id="ARBA00022729"/>
    </source>
</evidence>
<reference evidence="8" key="1">
    <citation type="journal article" date="2020" name="bioRxiv">
        <title>Chromosome-level reference genome of the European wasp spider Argiope bruennichi: a resource for studies on range expansion and evolutionary adaptation.</title>
        <authorList>
            <person name="Sheffer M.M."/>
            <person name="Hoppe A."/>
            <person name="Krehenwinkel H."/>
            <person name="Uhl G."/>
            <person name="Kuss A.W."/>
            <person name="Jensen L."/>
            <person name="Jensen C."/>
            <person name="Gillespie R.G."/>
            <person name="Hoff K.J."/>
            <person name="Prost S."/>
        </authorList>
    </citation>
    <scope>NUCLEOTIDE SEQUENCE</scope>
</reference>
<evidence type="ECO:0000259" key="7">
    <source>
        <dbReference type="PROSITE" id="PS51211"/>
    </source>
</evidence>
<organism evidence="8 9">
    <name type="scientific">Argiope bruennichi</name>
    <name type="common">Wasp spider</name>
    <name type="synonym">Aranea bruennichi</name>
    <dbReference type="NCBI Taxonomy" id="94029"/>
    <lineage>
        <taxon>Eukaryota</taxon>
        <taxon>Metazoa</taxon>
        <taxon>Ecdysozoa</taxon>
        <taxon>Arthropoda</taxon>
        <taxon>Chelicerata</taxon>
        <taxon>Arachnida</taxon>
        <taxon>Araneae</taxon>
        <taxon>Araneomorphae</taxon>
        <taxon>Entelegynae</taxon>
        <taxon>Araneoidea</taxon>
        <taxon>Araneidae</taxon>
        <taxon>Argiope</taxon>
    </lineage>
</organism>
<dbReference type="SMART" id="SM01169">
    <property type="entry name" value="DUF1943"/>
    <property type="match status" value="1"/>
</dbReference>
<keyword evidence="1 6" id="KW-0732">Signal</keyword>
<evidence type="ECO:0000256" key="3">
    <source>
        <dbReference type="ARBA" id="ARBA00023157"/>
    </source>
</evidence>
<feature type="chain" id="PRO_5035804045" evidence="6">
    <location>
        <begin position="18"/>
        <end position="2707"/>
    </location>
</feature>
<evidence type="ECO:0000256" key="5">
    <source>
        <dbReference type="PROSITE-ProRule" id="PRU00557"/>
    </source>
</evidence>
<feature type="domain" description="Vitellogenin" evidence="7">
    <location>
        <begin position="42"/>
        <end position="639"/>
    </location>
</feature>
<dbReference type="Gene3D" id="2.30.230.10">
    <property type="entry name" value="Lipovitellin, beta-sheet shell regions, chain A"/>
    <property type="match status" value="1"/>
</dbReference>
<gene>
    <name evidence="8" type="ORF">HNY73_010382</name>
</gene>
<evidence type="ECO:0000256" key="6">
    <source>
        <dbReference type="SAM" id="SignalP"/>
    </source>
</evidence>
<dbReference type="Gene3D" id="2.20.50.20">
    <property type="entry name" value="Lipovitellin. Chain A, domain 3"/>
    <property type="match status" value="1"/>
</dbReference>
<name>A0A8T0F5Q6_ARGBR</name>
<dbReference type="InterPro" id="IPR011030">
    <property type="entry name" value="Lipovitellin_superhlx_dom"/>
</dbReference>
<proteinExistence type="predicted"/>
<protein>
    <submittedName>
        <fullName evidence="8">Vitellogenin like protein</fullName>
    </submittedName>
</protein>
<dbReference type="Gene3D" id="1.25.10.20">
    <property type="entry name" value="Vitellinogen, superhelical"/>
    <property type="match status" value="1"/>
</dbReference>
<evidence type="ECO:0000313" key="9">
    <source>
        <dbReference type="Proteomes" id="UP000807504"/>
    </source>
</evidence>
<dbReference type="Gene3D" id="2.20.80.10">
    <property type="entry name" value="Lipovitellin-phosvitin complex, chain A, domain 4"/>
    <property type="match status" value="1"/>
</dbReference>
<dbReference type="InterPro" id="IPR015819">
    <property type="entry name" value="Lipid_transp_b-sht_shell"/>
</dbReference>
<feature type="disulfide bond" evidence="5">
    <location>
        <begin position="432"/>
        <end position="437"/>
    </location>
</feature>
<dbReference type="Pfam" id="PF09172">
    <property type="entry name" value="Vit_open_b-sht"/>
    <property type="match status" value="1"/>
</dbReference>
<comment type="caution">
    <text evidence="5">Lacks conserved residue(s) required for the propagation of feature annotation.</text>
</comment>